<dbReference type="InterPro" id="IPR011989">
    <property type="entry name" value="ARM-like"/>
</dbReference>
<keyword evidence="4 5" id="KW-0833">Ubl conjugation pathway</keyword>
<comment type="function">
    <text evidence="5">Functions as an E3 ubiquitin ligase.</text>
</comment>
<dbReference type="SUPFAM" id="SSF57850">
    <property type="entry name" value="RING/U-box"/>
    <property type="match status" value="1"/>
</dbReference>
<dbReference type="InterPro" id="IPR058678">
    <property type="entry name" value="ARM_PUB"/>
</dbReference>
<keyword evidence="8" id="KW-1185">Reference proteome</keyword>
<dbReference type="Pfam" id="PF25598">
    <property type="entry name" value="ARM_PUB"/>
    <property type="match status" value="1"/>
</dbReference>
<sequence length="413" mass="45704">MDAVVDVPPFFLCPISLEIMKDPVTVSTGITYDRESIEKWLFSQKNTTCPVTKQELPDSELTPNITLRRVIQAWCTVNASSNDGIERFPTPKAPISKAQLLKLLNEAHNQSPQIQMKYLKRLRSIASHNETNKRCMEMVGTADFLASIVNKVGESEGCTTSSSELTKASDEALSLLCHIQLSEDGLKSLFLRNSRLMESLVRVMQRGSYESRAYAVMLLKSMSDVMDPAQMTGLKSEFFVELVQILNDQISQKASKSALKLLMNVCPGGRNRIKAVEAGLVQVLIDLLVDSTEKRASEMMMVVLEQLCQCAEGRAELLKHSAGLAIVSKKILRVSHVASERAVKILHSVSKFSATSFVLGEMLSLGVVAKLCFVLQMECGSKTKDRAREILKMHARAWKSSPCIPSSLISSYP</sequence>
<evidence type="ECO:0000313" key="8">
    <source>
        <dbReference type="Proteomes" id="UP001161247"/>
    </source>
</evidence>
<reference evidence="7" key="1">
    <citation type="submission" date="2023-03" db="EMBL/GenBank/DDBJ databases">
        <authorList>
            <person name="Julca I."/>
        </authorList>
    </citation>
    <scope>NUCLEOTIDE SEQUENCE</scope>
</reference>
<dbReference type="Gene3D" id="1.25.10.10">
    <property type="entry name" value="Leucine-rich Repeat Variant"/>
    <property type="match status" value="1"/>
</dbReference>
<dbReference type="PANTHER" id="PTHR22849">
    <property type="entry name" value="WDSAM1 PROTEIN"/>
    <property type="match status" value="1"/>
</dbReference>
<dbReference type="GO" id="GO:0061630">
    <property type="term" value="F:ubiquitin protein ligase activity"/>
    <property type="evidence" value="ECO:0007669"/>
    <property type="project" value="UniProtKB-UniRule"/>
</dbReference>
<comment type="pathway">
    <text evidence="2 5">Protein modification; protein ubiquitination.</text>
</comment>
<accession>A0AAV1CQC9</accession>
<gene>
    <name evidence="7" type="ORF">OLC1_LOCUS8033</name>
</gene>
<dbReference type="Gene3D" id="3.30.40.10">
    <property type="entry name" value="Zinc/RING finger domain, C3HC4 (zinc finger)"/>
    <property type="match status" value="1"/>
</dbReference>
<evidence type="ECO:0000256" key="4">
    <source>
        <dbReference type="ARBA" id="ARBA00022786"/>
    </source>
</evidence>
<dbReference type="CDD" id="cd16664">
    <property type="entry name" value="RING-Ubox_PUB"/>
    <property type="match status" value="1"/>
</dbReference>
<dbReference type="AlphaFoldDB" id="A0AAV1CQC9"/>
<dbReference type="FunFam" id="3.30.40.10:FF:000437">
    <property type="entry name" value="RING-type E3 ubiquitin transferase"/>
    <property type="match status" value="1"/>
</dbReference>
<dbReference type="EC" id="2.3.2.27" evidence="5"/>
<dbReference type="InterPro" id="IPR003613">
    <property type="entry name" value="Ubox_domain"/>
</dbReference>
<dbReference type="InterPro" id="IPR016024">
    <property type="entry name" value="ARM-type_fold"/>
</dbReference>
<dbReference type="EMBL" id="OX459120">
    <property type="protein sequence ID" value="CAI9097591.1"/>
    <property type="molecule type" value="Genomic_DNA"/>
</dbReference>
<dbReference type="SMART" id="SM00504">
    <property type="entry name" value="Ubox"/>
    <property type="match status" value="1"/>
</dbReference>
<protein>
    <recommendedName>
        <fullName evidence="5 6">U-box domain-containing protein</fullName>
        <ecNumber evidence="5">2.3.2.27</ecNumber>
    </recommendedName>
    <alternativeName>
        <fullName evidence="5">RING-type E3 ubiquitin transferase PUB</fullName>
    </alternativeName>
</protein>
<dbReference type="Proteomes" id="UP001161247">
    <property type="component" value="Chromosome 3"/>
</dbReference>
<dbReference type="InterPro" id="IPR045210">
    <property type="entry name" value="RING-Ubox_PUB"/>
</dbReference>
<dbReference type="GO" id="GO:0016567">
    <property type="term" value="P:protein ubiquitination"/>
    <property type="evidence" value="ECO:0007669"/>
    <property type="project" value="UniProtKB-UniRule"/>
</dbReference>
<evidence type="ECO:0000256" key="5">
    <source>
        <dbReference type="RuleBase" id="RU369093"/>
    </source>
</evidence>
<evidence type="ECO:0000256" key="2">
    <source>
        <dbReference type="ARBA" id="ARBA00004906"/>
    </source>
</evidence>
<dbReference type="InterPro" id="IPR013083">
    <property type="entry name" value="Znf_RING/FYVE/PHD"/>
</dbReference>
<dbReference type="PANTHER" id="PTHR22849:SF132">
    <property type="entry name" value="E3 UBIQUITIN-PROTEIN LIGASE PUB23"/>
    <property type="match status" value="1"/>
</dbReference>
<dbReference type="InterPro" id="IPR045185">
    <property type="entry name" value="PUB22/23/24-like"/>
</dbReference>
<dbReference type="GO" id="GO:0006952">
    <property type="term" value="P:defense response"/>
    <property type="evidence" value="ECO:0007669"/>
    <property type="project" value="UniProtKB-ARBA"/>
</dbReference>
<keyword evidence="3 5" id="KW-0808">Transferase</keyword>
<evidence type="ECO:0000259" key="6">
    <source>
        <dbReference type="PROSITE" id="PS51698"/>
    </source>
</evidence>
<organism evidence="7 8">
    <name type="scientific">Oldenlandia corymbosa var. corymbosa</name>
    <dbReference type="NCBI Taxonomy" id="529605"/>
    <lineage>
        <taxon>Eukaryota</taxon>
        <taxon>Viridiplantae</taxon>
        <taxon>Streptophyta</taxon>
        <taxon>Embryophyta</taxon>
        <taxon>Tracheophyta</taxon>
        <taxon>Spermatophyta</taxon>
        <taxon>Magnoliopsida</taxon>
        <taxon>eudicotyledons</taxon>
        <taxon>Gunneridae</taxon>
        <taxon>Pentapetalae</taxon>
        <taxon>asterids</taxon>
        <taxon>lamiids</taxon>
        <taxon>Gentianales</taxon>
        <taxon>Rubiaceae</taxon>
        <taxon>Rubioideae</taxon>
        <taxon>Spermacoceae</taxon>
        <taxon>Hedyotis-Oldenlandia complex</taxon>
        <taxon>Oldenlandia</taxon>
    </lineage>
</organism>
<dbReference type="Pfam" id="PF04564">
    <property type="entry name" value="U-box"/>
    <property type="match status" value="1"/>
</dbReference>
<evidence type="ECO:0000256" key="3">
    <source>
        <dbReference type="ARBA" id="ARBA00022679"/>
    </source>
</evidence>
<comment type="catalytic activity">
    <reaction evidence="1 5">
        <text>S-ubiquitinyl-[E2 ubiquitin-conjugating enzyme]-L-cysteine + [acceptor protein]-L-lysine = [E2 ubiquitin-conjugating enzyme]-L-cysteine + N(6)-ubiquitinyl-[acceptor protein]-L-lysine.</text>
        <dbReference type="EC" id="2.3.2.27"/>
    </reaction>
</comment>
<name>A0AAV1CQC9_OLDCO</name>
<dbReference type="SUPFAM" id="SSF48371">
    <property type="entry name" value="ARM repeat"/>
    <property type="match status" value="1"/>
</dbReference>
<dbReference type="PROSITE" id="PS51698">
    <property type="entry name" value="U_BOX"/>
    <property type="match status" value="1"/>
</dbReference>
<proteinExistence type="predicted"/>
<feature type="domain" description="U-box" evidence="6">
    <location>
        <begin position="6"/>
        <end position="81"/>
    </location>
</feature>
<evidence type="ECO:0000256" key="1">
    <source>
        <dbReference type="ARBA" id="ARBA00000900"/>
    </source>
</evidence>
<evidence type="ECO:0000313" key="7">
    <source>
        <dbReference type="EMBL" id="CAI9097591.1"/>
    </source>
</evidence>